<reference evidence="13 14" key="1">
    <citation type="submission" date="2020-05" db="EMBL/GenBank/DDBJ databases">
        <title>Azospirillum oleiclasticum sp. nov, a nitrogen-fixing and heavy crude oil-emulsifying bacterium isolated from the crude oil of Yumen Oilfield.</title>
        <authorList>
            <person name="Wu D."/>
            <person name="Cai M."/>
            <person name="Zhang X."/>
        </authorList>
    </citation>
    <scope>NUCLEOTIDE SEQUENCE [LARGE SCALE GENOMIC DNA]</scope>
    <source>
        <strain evidence="13 14">ROY-1-1-2</strain>
    </source>
</reference>
<name>A0ABX2TN60_9PROT</name>
<comment type="subcellular location">
    <subcellularLocation>
        <location evidence="1">Cell membrane</location>
    </subcellularLocation>
</comment>
<evidence type="ECO:0000256" key="5">
    <source>
        <dbReference type="ARBA" id="ARBA00022729"/>
    </source>
</evidence>
<accession>A0ABX2TN60</accession>
<evidence type="ECO:0000256" key="11">
    <source>
        <dbReference type="SAM" id="SignalP"/>
    </source>
</evidence>
<evidence type="ECO:0000256" key="7">
    <source>
        <dbReference type="ARBA" id="ARBA00023004"/>
    </source>
</evidence>
<evidence type="ECO:0000256" key="6">
    <source>
        <dbReference type="ARBA" id="ARBA00022737"/>
    </source>
</evidence>
<dbReference type="InterPro" id="IPR036909">
    <property type="entry name" value="Cyt_c-like_dom_sf"/>
</dbReference>
<keyword evidence="6" id="KW-0677">Repeat</keyword>
<protein>
    <submittedName>
        <fullName evidence="13">Cytochrome c</fullName>
    </submittedName>
</protein>
<dbReference type="SUPFAM" id="SSF46626">
    <property type="entry name" value="Cytochrome c"/>
    <property type="match status" value="2"/>
</dbReference>
<dbReference type="Pfam" id="PF00034">
    <property type="entry name" value="Cytochrom_C"/>
    <property type="match status" value="1"/>
</dbReference>
<evidence type="ECO:0000256" key="8">
    <source>
        <dbReference type="ARBA" id="ARBA00023136"/>
    </source>
</evidence>
<feature type="domain" description="Cytochrome c" evidence="12">
    <location>
        <begin position="180"/>
        <end position="291"/>
    </location>
</feature>
<evidence type="ECO:0000256" key="10">
    <source>
        <dbReference type="SAM" id="MobiDB-lite"/>
    </source>
</evidence>
<evidence type="ECO:0000256" key="9">
    <source>
        <dbReference type="PROSITE-ProRule" id="PRU00433"/>
    </source>
</evidence>
<feature type="signal peptide" evidence="11">
    <location>
        <begin position="1"/>
        <end position="26"/>
    </location>
</feature>
<dbReference type="PANTHER" id="PTHR35008">
    <property type="entry name" value="BLL4482 PROTEIN-RELATED"/>
    <property type="match status" value="1"/>
</dbReference>
<keyword evidence="5 11" id="KW-0732">Signal</keyword>
<keyword evidence="8" id="KW-0472">Membrane</keyword>
<keyword evidence="2" id="KW-1003">Cell membrane</keyword>
<evidence type="ECO:0000256" key="4">
    <source>
        <dbReference type="ARBA" id="ARBA00022723"/>
    </source>
</evidence>
<dbReference type="InterPro" id="IPR014353">
    <property type="entry name" value="Membr-bd_ADH_cyt_c"/>
</dbReference>
<organism evidence="13 14">
    <name type="scientific">Azospirillum oleiclasticum</name>
    <dbReference type="NCBI Taxonomy" id="2735135"/>
    <lineage>
        <taxon>Bacteria</taxon>
        <taxon>Pseudomonadati</taxon>
        <taxon>Pseudomonadota</taxon>
        <taxon>Alphaproteobacteria</taxon>
        <taxon>Rhodospirillales</taxon>
        <taxon>Azospirillaceae</taxon>
        <taxon>Azospirillum</taxon>
    </lineage>
</organism>
<feature type="chain" id="PRO_5047269335" evidence="11">
    <location>
        <begin position="27"/>
        <end position="294"/>
    </location>
</feature>
<feature type="domain" description="Cytochrome c" evidence="12">
    <location>
        <begin position="33"/>
        <end position="138"/>
    </location>
</feature>
<dbReference type="PIRSF" id="PIRSF000018">
    <property type="entry name" value="Mb_ADH_cyt_c"/>
    <property type="match status" value="1"/>
</dbReference>
<dbReference type="EMBL" id="JABFDB010000044">
    <property type="protein sequence ID" value="NYZ24680.1"/>
    <property type="molecule type" value="Genomic_DNA"/>
</dbReference>
<dbReference type="Gene3D" id="1.10.760.10">
    <property type="entry name" value="Cytochrome c-like domain"/>
    <property type="match status" value="1"/>
</dbReference>
<evidence type="ECO:0000313" key="13">
    <source>
        <dbReference type="EMBL" id="NYZ24680.1"/>
    </source>
</evidence>
<keyword evidence="7 9" id="KW-0408">Iron</keyword>
<evidence type="ECO:0000259" key="12">
    <source>
        <dbReference type="PROSITE" id="PS51007"/>
    </source>
</evidence>
<evidence type="ECO:0000256" key="2">
    <source>
        <dbReference type="ARBA" id="ARBA00022475"/>
    </source>
</evidence>
<evidence type="ECO:0000313" key="14">
    <source>
        <dbReference type="Proteomes" id="UP000584642"/>
    </source>
</evidence>
<dbReference type="PROSITE" id="PS51007">
    <property type="entry name" value="CYTC"/>
    <property type="match status" value="2"/>
</dbReference>
<gene>
    <name evidence="13" type="ORF">HND93_33670</name>
</gene>
<dbReference type="Proteomes" id="UP000584642">
    <property type="component" value="Unassembled WGS sequence"/>
</dbReference>
<keyword evidence="14" id="KW-1185">Reference proteome</keyword>
<dbReference type="RefSeq" id="WP_180286457.1">
    <property type="nucleotide sequence ID" value="NZ_JABFDB010000044.1"/>
</dbReference>
<keyword evidence="4 9" id="KW-0479">Metal-binding</keyword>
<evidence type="ECO:0000256" key="3">
    <source>
        <dbReference type="ARBA" id="ARBA00022617"/>
    </source>
</evidence>
<keyword evidence="3 9" id="KW-0349">Heme</keyword>
<dbReference type="InterPro" id="IPR009056">
    <property type="entry name" value="Cyt_c-like_dom"/>
</dbReference>
<sequence length="294" mass="31405">MGHRSLILAITLVPVALAASGPSAVAAETPPADAVRRGEYVFNAAGCLGCHTDEKGGGAPLAGGRGLATPFGTFHTPNITPDPTHGIGRWTEAQFVKAFREGEGPGGTHLFPAFPYASYTRMTDADLKDLRAYLMTRPASAQANRPHDLDPPFGWRFLLPVWKALYLDEGPLPDDPSKPAEWNRGRYLVEALGHCGECHTPRDWMGGMDQDRRFAGSSEGPEGDKIPNITPEPKAGIGGWSVGDIASFLEIGMTPDGDFVGSGMGEVIRNSTSKLTPEDRRAIAVYLKSVPAVK</sequence>
<evidence type="ECO:0000256" key="1">
    <source>
        <dbReference type="ARBA" id="ARBA00004236"/>
    </source>
</evidence>
<feature type="region of interest" description="Disordered" evidence="10">
    <location>
        <begin position="214"/>
        <end position="234"/>
    </location>
</feature>
<comment type="caution">
    <text evidence="13">The sequence shown here is derived from an EMBL/GenBank/DDBJ whole genome shotgun (WGS) entry which is preliminary data.</text>
</comment>
<proteinExistence type="predicted"/>
<dbReference type="PANTHER" id="PTHR35008:SF8">
    <property type="entry name" value="ALCOHOL DEHYDROGENASE CYTOCHROME C SUBUNIT"/>
    <property type="match status" value="1"/>
</dbReference>
<dbReference type="InterPro" id="IPR051459">
    <property type="entry name" value="Cytochrome_c-type_DH"/>
</dbReference>